<proteinExistence type="predicted"/>
<dbReference type="InterPro" id="IPR036291">
    <property type="entry name" value="NAD(P)-bd_dom_sf"/>
</dbReference>
<dbReference type="Proteomes" id="UP000799757">
    <property type="component" value="Unassembled WGS sequence"/>
</dbReference>
<name>A0A6A6XSR6_9PLEO</name>
<dbReference type="AlphaFoldDB" id="A0A6A6XSR6"/>
<dbReference type="SUPFAM" id="SSF51735">
    <property type="entry name" value="NAD(P)-binding Rossmann-fold domains"/>
    <property type="match status" value="1"/>
</dbReference>
<evidence type="ECO:0000259" key="3">
    <source>
        <dbReference type="Pfam" id="PF00501"/>
    </source>
</evidence>
<dbReference type="PANTHER" id="PTHR43439:SF2">
    <property type="entry name" value="ENZYME, PUTATIVE (JCVI)-RELATED"/>
    <property type="match status" value="1"/>
</dbReference>
<sequence>MLEQHMTSPLHGSRLMPQALDDHAILTPDRLYASIPRDRDLSAGFIDISCKDMARCTNFMAAWIVKQIGNSTDFETLSYIGIPDLRIAAVFLGAVKAGYKMLLPSPRNPPLTNLSLMDQTSCSKILYTAEVTPVVHQLLKINNGMRCIEIPSFQEILSSDPQPYPFSKAFGDAKNDPIVVLHSSGSTGIPKPITMTHATFAVLDRERDLPKVTGRKNRDYSIWDFNGGGRFYTVFPYFHLAGFLSILVNPILTESSSPVLGPPLMPPSGSLLKDMMRHQDICALYLPPSVAEQLLLEPNGIEFFKKLDFVCYTGGPFSPAAGEKLSRVTTLCPLYGSTEAFQVPQLAPAPEDWAWMEWNPNFKLEMQPSPDEDGAFELVLFADPSTENMSALNHNLPGVSEYRTKDLFKQHPRKTELWQYYGRRDDIIVLSNGEKFNPVPMELMIQGYPTVTGALIVGQGRSRATLLIETQRDASPESFEGLCEEIWPLIEKANRLLPAQGRILRRSIIVSNPEKPFTRAGKGTIVRKLTEKAYQSEIDALYASQSAVIMPANSLPTLQPTLKPVFEERSVLEFVRGTIAVAFPELGDIGNEDDLFSKGLDSVLIIQLIQDLKIVLRDSSPGQDFSWLDTRAIYHHSSLESLSKLLTHFLNNDKFPMGGGIHHRTTKMEELVRKYTEGLQAPKQPRASFNPSRFVAILGSTGFLGTYIVGSLLSLDSVETVYCLNRGSDAQARTQTALRSIGQFSQLTFQKAKFISMRLDTRNLGLSDADLSNISRVDTIIYNSWKPDFSIPLLSFEKPFLSGLRNIIDICASSDRQPSLLFISSIAAVGHWAQVHGSQTTIPETPIQDVGVALPMGYGESKCVAERILQVAHETCGIPVTILRVGQIGGSTTAAITEWPTVLGVMGRNATDTSAGWPVQEWLLSIIKTSKALGAFPTHVAPVDWIPVDTLGTMVASIAVEEELDLGIFNAVHPEVTSWDTLLNTLVTKFVISGEKISLPAWLDKMREAVASGKFDRDSLPAVKFEPFLRLLGDGLENMRCDSSNTISVTKRGVHSLSPDILAAWLKDWRF</sequence>
<gene>
    <name evidence="5" type="ORF">K505DRAFT_413552</name>
</gene>
<dbReference type="InterPro" id="IPR051414">
    <property type="entry name" value="Adenylate-forming_Reductase"/>
</dbReference>
<dbReference type="PROSITE" id="PS00455">
    <property type="entry name" value="AMP_BINDING"/>
    <property type="match status" value="1"/>
</dbReference>
<reference evidence="5" key="1">
    <citation type="journal article" date="2020" name="Stud. Mycol.">
        <title>101 Dothideomycetes genomes: a test case for predicting lifestyles and emergence of pathogens.</title>
        <authorList>
            <person name="Haridas S."/>
            <person name="Albert R."/>
            <person name="Binder M."/>
            <person name="Bloem J."/>
            <person name="Labutti K."/>
            <person name="Salamov A."/>
            <person name="Andreopoulos B."/>
            <person name="Baker S."/>
            <person name="Barry K."/>
            <person name="Bills G."/>
            <person name="Bluhm B."/>
            <person name="Cannon C."/>
            <person name="Castanera R."/>
            <person name="Culley D."/>
            <person name="Daum C."/>
            <person name="Ezra D."/>
            <person name="Gonzalez J."/>
            <person name="Henrissat B."/>
            <person name="Kuo A."/>
            <person name="Liang C."/>
            <person name="Lipzen A."/>
            <person name="Lutzoni F."/>
            <person name="Magnuson J."/>
            <person name="Mondo S."/>
            <person name="Nolan M."/>
            <person name="Ohm R."/>
            <person name="Pangilinan J."/>
            <person name="Park H.-J."/>
            <person name="Ramirez L."/>
            <person name="Alfaro M."/>
            <person name="Sun H."/>
            <person name="Tritt A."/>
            <person name="Yoshinaga Y."/>
            <person name="Zwiers L.-H."/>
            <person name="Turgeon B."/>
            <person name="Goodwin S."/>
            <person name="Spatafora J."/>
            <person name="Crous P."/>
            <person name="Grigoriev I."/>
        </authorList>
    </citation>
    <scope>NUCLEOTIDE SEQUENCE</scope>
    <source>
        <strain evidence="5">CBS 109.77</strain>
    </source>
</reference>
<dbReference type="PANTHER" id="PTHR43439">
    <property type="entry name" value="PHENYLACETATE-COENZYME A LIGASE"/>
    <property type="match status" value="1"/>
</dbReference>
<evidence type="ECO:0000313" key="6">
    <source>
        <dbReference type="Proteomes" id="UP000799757"/>
    </source>
</evidence>
<dbReference type="OrthoDB" id="429813at2759"/>
<dbReference type="Pfam" id="PF23562">
    <property type="entry name" value="AMP-binding_C_3"/>
    <property type="match status" value="1"/>
</dbReference>
<dbReference type="Gene3D" id="3.40.50.720">
    <property type="entry name" value="NAD(P)-binding Rossmann-like Domain"/>
    <property type="match status" value="1"/>
</dbReference>
<protein>
    <submittedName>
        <fullName evidence="5">Acetyl-CoA synthetase-like protein</fullName>
    </submittedName>
</protein>
<evidence type="ECO:0000256" key="2">
    <source>
        <dbReference type="ARBA" id="ARBA00022553"/>
    </source>
</evidence>
<dbReference type="InterPro" id="IPR000873">
    <property type="entry name" value="AMP-dep_synth/lig_dom"/>
</dbReference>
<dbReference type="EMBL" id="MU001761">
    <property type="protein sequence ID" value="KAF2799626.1"/>
    <property type="molecule type" value="Genomic_DNA"/>
</dbReference>
<keyword evidence="2" id="KW-0597">Phosphoprotein</keyword>
<organism evidence="5 6">
    <name type="scientific">Melanomma pulvis-pyrius CBS 109.77</name>
    <dbReference type="NCBI Taxonomy" id="1314802"/>
    <lineage>
        <taxon>Eukaryota</taxon>
        <taxon>Fungi</taxon>
        <taxon>Dikarya</taxon>
        <taxon>Ascomycota</taxon>
        <taxon>Pezizomycotina</taxon>
        <taxon>Dothideomycetes</taxon>
        <taxon>Pleosporomycetidae</taxon>
        <taxon>Pleosporales</taxon>
        <taxon>Melanommataceae</taxon>
        <taxon>Melanomma</taxon>
    </lineage>
</organism>
<keyword evidence="6" id="KW-1185">Reference proteome</keyword>
<dbReference type="SUPFAM" id="SSF56801">
    <property type="entry name" value="Acetyl-CoA synthetase-like"/>
    <property type="match status" value="1"/>
</dbReference>
<dbReference type="Pfam" id="PF07993">
    <property type="entry name" value="NAD_binding_4"/>
    <property type="match status" value="1"/>
</dbReference>
<dbReference type="InterPro" id="IPR042099">
    <property type="entry name" value="ANL_N_sf"/>
</dbReference>
<keyword evidence="1" id="KW-0596">Phosphopantetheine</keyword>
<dbReference type="InterPro" id="IPR020845">
    <property type="entry name" value="AMP-binding_CS"/>
</dbReference>
<evidence type="ECO:0000256" key="1">
    <source>
        <dbReference type="ARBA" id="ARBA00022450"/>
    </source>
</evidence>
<dbReference type="Pfam" id="PF00501">
    <property type="entry name" value="AMP-binding"/>
    <property type="match status" value="1"/>
</dbReference>
<accession>A0A6A6XSR6</accession>
<dbReference type="InterPro" id="IPR013120">
    <property type="entry name" value="FAR_NAD-bd"/>
</dbReference>
<evidence type="ECO:0000313" key="5">
    <source>
        <dbReference type="EMBL" id="KAF2799626.1"/>
    </source>
</evidence>
<feature type="domain" description="AMP-dependent synthetase/ligase" evidence="3">
    <location>
        <begin position="82"/>
        <end position="341"/>
    </location>
</feature>
<evidence type="ECO:0000259" key="4">
    <source>
        <dbReference type="Pfam" id="PF07993"/>
    </source>
</evidence>
<feature type="domain" description="Thioester reductase (TE)" evidence="4">
    <location>
        <begin position="699"/>
        <end position="951"/>
    </location>
</feature>
<dbReference type="Gene3D" id="3.40.50.12780">
    <property type="entry name" value="N-terminal domain of ligase-like"/>
    <property type="match status" value="1"/>
</dbReference>